<dbReference type="EMBL" id="JAYMYQ010000005">
    <property type="protein sequence ID" value="KAK7329144.1"/>
    <property type="molecule type" value="Genomic_DNA"/>
</dbReference>
<keyword evidence="3" id="KW-1185">Reference proteome</keyword>
<name>A0AAN9KRU6_CANGL</name>
<gene>
    <name evidence="2" type="ORF">VNO77_23290</name>
    <name evidence="1" type="ORF">VNO77_31624</name>
</gene>
<sequence>MAILFEKQKITFLDRVQYDLISSRFDSWILKLYTDYRGIDLSSVFKTQMNHDLANLFEKIRSRPCTDSTILQFFLVENHCALSSSLFPLGIPFPPKKSEASPKFDSKTKPKSPSLILPSSFYRPLFF</sequence>
<proteinExistence type="predicted"/>
<dbReference type="AlphaFoldDB" id="A0AAN9KRU6"/>
<evidence type="ECO:0000313" key="2">
    <source>
        <dbReference type="EMBL" id="KAK7329144.1"/>
    </source>
</evidence>
<organism evidence="1 3">
    <name type="scientific">Canavalia gladiata</name>
    <name type="common">Sword bean</name>
    <name type="synonym">Dolichos gladiatus</name>
    <dbReference type="NCBI Taxonomy" id="3824"/>
    <lineage>
        <taxon>Eukaryota</taxon>
        <taxon>Viridiplantae</taxon>
        <taxon>Streptophyta</taxon>
        <taxon>Embryophyta</taxon>
        <taxon>Tracheophyta</taxon>
        <taxon>Spermatophyta</taxon>
        <taxon>Magnoliopsida</taxon>
        <taxon>eudicotyledons</taxon>
        <taxon>Gunneridae</taxon>
        <taxon>Pentapetalae</taxon>
        <taxon>rosids</taxon>
        <taxon>fabids</taxon>
        <taxon>Fabales</taxon>
        <taxon>Fabaceae</taxon>
        <taxon>Papilionoideae</taxon>
        <taxon>50 kb inversion clade</taxon>
        <taxon>NPAAA clade</taxon>
        <taxon>indigoferoid/millettioid clade</taxon>
        <taxon>Phaseoleae</taxon>
        <taxon>Canavalia</taxon>
    </lineage>
</organism>
<reference evidence="1 3" key="1">
    <citation type="submission" date="2024-01" db="EMBL/GenBank/DDBJ databases">
        <title>The genomes of 5 underutilized Papilionoideae crops provide insights into root nodulation and disease resistanc.</title>
        <authorList>
            <person name="Jiang F."/>
        </authorList>
    </citation>
    <scope>NUCLEOTIDE SEQUENCE [LARGE SCALE GENOMIC DNA]</scope>
    <source>
        <strain evidence="1">LVBAO_FW01</strain>
        <tissue evidence="1">Leaves</tissue>
    </source>
</reference>
<dbReference type="Proteomes" id="UP001367508">
    <property type="component" value="Unassembled WGS sequence"/>
</dbReference>
<accession>A0AAN9KRU6</accession>
<evidence type="ECO:0000313" key="1">
    <source>
        <dbReference type="EMBL" id="KAK7321217.1"/>
    </source>
</evidence>
<protein>
    <submittedName>
        <fullName evidence="1">Uncharacterized protein</fullName>
    </submittedName>
</protein>
<comment type="caution">
    <text evidence="1">The sequence shown here is derived from an EMBL/GenBank/DDBJ whole genome shotgun (WGS) entry which is preliminary data.</text>
</comment>
<evidence type="ECO:0000313" key="3">
    <source>
        <dbReference type="Proteomes" id="UP001367508"/>
    </source>
</evidence>
<dbReference type="EMBL" id="JAYMYQ010000007">
    <property type="protein sequence ID" value="KAK7321217.1"/>
    <property type="molecule type" value="Genomic_DNA"/>
</dbReference>